<accession>A0A7W4W209</accession>
<evidence type="ECO:0000259" key="3">
    <source>
        <dbReference type="Pfam" id="PF00156"/>
    </source>
</evidence>
<dbReference type="InterPro" id="IPR029057">
    <property type="entry name" value="PRTase-like"/>
</dbReference>
<dbReference type="InterPro" id="IPR000836">
    <property type="entry name" value="PRTase_dom"/>
</dbReference>
<dbReference type="GO" id="GO:0016757">
    <property type="term" value="F:glycosyltransferase activity"/>
    <property type="evidence" value="ECO:0007669"/>
    <property type="project" value="UniProtKB-KW"/>
</dbReference>
<protein>
    <recommendedName>
        <fullName evidence="3">Phosphoribosyltransferase domain-containing protein</fullName>
    </recommendedName>
</protein>
<feature type="domain" description="Phosphoribosyltransferase" evidence="3">
    <location>
        <begin position="10"/>
        <end position="163"/>
    </location>
</feature>
<evidence type="ECO:0000256" key="1">
    <source>
        <dbReference type="ARBA" id="ARBA00022676"/>
    </source>
</evidence>
<dbReference type="AlphaFoldDB" id="A0A7W4W209"/>
<dbReference type="PANTHER" id="PTHR43363">
    <property type="entry name" value="HYPOXANTHINE PHOSPHORIBOSYLTRANSFERASE"/>
    <property type="match status" value="1"/>
</dbReference>
<dbReference type="CDD" id="cd06223">
    <property type="entry name" value="PRTases_typeI"/>
    <property type="match status" value="1"/>
</dbReference>
<dbReference type="Pfam" id="PF00156">
    <property type="entry name" value="Pribosyltran"/>
    <property type="match status" value="1"/>
</dbReference>
<dbReference type="Proteomes" id="UP000537130">
    <property type="component" value="Unassembled WGS sequence"/>
</dbReference>
<keyword evidence="5" id="KW-1185">Reference proteome</keyword>
<keyword evidence="1" id="KW-0328">Glycosyltransferase</keyword>
<proteinExistence type="predicted"/>
<evidence type="ECO:0000256" key="2">
    <source>
        <dbReference type="ARBA" id="ARBA00022679"/>
    </source>
</evidence>
<gene>
    <name evidence="4" type="ORF">FHR99_000206</name>
</gene>
<dbReference type="PANTHER" id="PTHR43363:SF1">
    <property type="entry name" value="HYPOXANTHINE-GUANINE PHOSPHORIBOSYLTRANSFERASE"/>
    <property type="match status" value="1"/>
</dbReference>
<organism evidence="4 5">
    <name type="scientific">Litorivivens lipolytica</name>
    <dbReference type="NCBI Taxonomy" id="1524264"/>
    <lineage>
        <taxon>Bacteria</taxon>
        <taxon>Pseudomonadati</taxon>
        <taxon>Pseudomonadota</taxon>
        <taxon>Gammaproteobacteria</taxon>
        <taxon>Litorivivens</taxon>
    </lineage>
</organism>
<name>A0A7W4W209_9GAMM</name>
<dbReference type="RefSeq" id="WP_183408687.1">
    <property type="nucleotide sequence ID" value="NZ_JACHWY010000001.1"/>
</dbReference>
<reference evidence="4 5" key="1">
    <citation type="submission" date="2020-08" db="EMBL/GenBank/DDBJ databases">
        <title>Genomic Encyclopedia of Type Strains, Phase III (KMG-III): the genomes of soil and plant-associated and newly described type strains.</title>
        <authorList>
            <person name="Whitman W."/>
        </authorList>
    </citation>
    <scope>NUCLEOTIDE SEQUENCE [LARGE SCALE GENOMIC DNA]</scope>
    <source>
        <strain evidence="4 5">CECT 8654</strain>
    </source>
</reference>
<evidence type="ECO:0000313" key="4">
    <source>
        <dbReference type="EMBL" id="MBB3045970.1"/>
    </source>
</evidence>
<comment type="caution">
    <text evidence="4">The sequence shown here is derived from an EMBL/GenBank/DDBJ whole genome shotgun (WGS) entry which is preliminary data.</text>
</comment>
<dbReference type="EMBL" id="JACHWY010000001">
    <property type="protein sequence ID" value="MBB3045970.1"/>
    <property type="molecule type" value="Genomic_DNA"/>
</dbReference>
<keyword evidence="2" id="KW-0808">Transferase</keyword>
<sequence>MHKHFISAQDLLDDAYELAARVIESGFHPDCIIALWRGGTPVGVAVQELFEYCGIAVDHIAIRTSLYSGVDQRQRQVKVHNLDYIFNNFSTDNKLLIVDDVFDTGLTIKALLAEIRNNLGTGQHGDIRVAMPWFKPSRNKTDLIPDYYLHETDDWLVFPHELCDLSDDEIAEKGGSVKEVVQRLRREFTKSPTF</sequence>
<dbReference type="Gene3D" id="3.40.50.2020">
    <property type="match status" value="1"/>
</dbReference>
<evidence type="ECO:0000313" key="5">
    <source>
        <dbReference type="Proteomes" id="UP000537130"/>
    </source>
</evidence>
<dbReference type="SUPFAM" id="SSF53271">
    <property type="entry name" value="PRTase-like"/>
    <property type="match status" value="1"/>
</dbReference>